<reference evidence="1" key="1">
    <citation type="journal article" date="2021" name="Proc. Natl. Acad. Sci. U.S.A.">
        <title>A Catalog of Tens of Thousands of Viruses from Human Metagenomes Reveals Hidden Associations with Chronic Diseases.</title>
        <authorList>
            <person name="Tisza M.J."/>
            <person name="Buck C.B."/>
        </authorList>
    </citation>
    <scope>NUCLEOTIDE SEQUENCE</scope>
    <source>
        <strain evidence="1">CtAjZ17</strain>
    </source>
</reference>
<sequence>MAVSFSRKRPFLFNSNYPFKISQAALRSMTVSPALPFLSCFLLACPSQGNNCIHTAIQIAFLSLCKAIPDRIHFFHLFPSLFYFFFCKDFFHHCVSPHFCLYL</sequence>
<name>A0A8S5SNQ7_9CAUD</name>
<protein>
    <submittedName>
        <fullName evidence="1">Uncharacterized protein</fullName>
    </submittedName>
</protein>
<evidence type="ECO:0000313" key="1">
    <source>
        <dbReference type="EMBL" id="DAF52590.1"/>
    </source>
</evidence>
<dbReference type="EMBL" id="BK032639">
    <property type="protein sequence ID" value="DAF52590.1"/>
    <property type="molecule type" value="Genomic_DNA"/>
</dbReference>
<accession>A0A8S5SNQ7</accession>
<proteinExistence type="predicted"/>
<organism evidence="1">
    <name type="scientific">Siphoviridae sp. ctAjZ17</name>
    <dbReference type="NCBI Taxonomy" id="2827797"/>
    <lineage>
        <taxon>Viruses</taxon>
        <taxon>Duplodnaviria</taxon>
        <taxon>Heunggongvirae</taxon>
        <taxon>Uroviricota</taxon>
        <taxon>Caudoviricetes</taxon>
    </lineage>
</organism>